<comment type="subcellular location">
    <subcellularLocation>
        <location evidence="1">Membrane</location>
        <topology evidence="1">Multi-pass membrane protein</topology>
    </subcellularLocation>
</comment>
<protein>
    <recommendedName>
        <fullName evidence="8">Membrane transporter</fullName>
    </recommendedName>
</protein>
<evidence type="ECO:0000256" key="5">
    <source>
        <dbReference type="SAM" id="Phobius"/>
    </source>
</evidence>
<organism evidence="6 7">
    <name type="scientific">Pristionchus mayeri</name>
    <dbReference type="NCBI Taxonomy" id="1317129"/>
    <lineage>
        <taxon>Eukaryota</taxon>
        <taxon>Metazoa</taxon>
        <taxon>Ecdysozoa</taxon>
        <taxon>Nematoda</taxon>
        <taxon>Chromadorea</taxon>
        <taxon>Rhabditida</taxon>
        <taxon>Rhabditina</taxon>
        <taxon>Diplogasteromorpha</taxon>
        <taxon>Diplogasteroidea</taxon>
        <taxon>Neodiplogasteridae</taxon>
        <taxon>Pristionchus</taxon>
    </lineage>
</organism>
<dbReference type="EMBL" id="BTRK01000003">
    <property type="protein sequence ID" value="GMR39858.1"/>
    <property type="molecule type" value="Genomic_DNA"/>
</dbReference>
<sequence length="135" mass="15256">MRAQMSDSTYQNLCTLLVGCATLFRFTGWNMVNIIVESLVHSAHVRDPSSVIDHAGYYGQAVKEISGCLSAFLVPIVLNYMRPKVYFLLFLSLFQWALVTGSGLFGFYIASFFHVNNWLYFISSALLGFANTREF</sequence>
<evidence type="ECO:0000256" key="2">
    <source>
        <dbReference type="ARBA" id="ARBA00022692"/>
    </source>
</evidence>
<accession>A0AAN5C722</accession>
<evidence type="ECO:0000313" key="6">
    <source>
        <dbReference type="EMBL" id="GMR39858.1"/>
    </source>
</evidence>
<feature type="non-terminal residue" evidence="6">
    <location>
        <position position="135"/>
    </location>
</feature>
<comment type="caution">
    <text evidence="6">The sequence shown here is derived from an EMBL/GenBank/DDBJ whole genome shotgun (WGS) entry which is preliminary data.</text>
</comment>
<dbReference type="PROSITE" id="PS51257">
    <property type="entry name" value="PROKAR_LIPOPROTEIN"/>
    <property type="match status" value="1"/>
</dbReference>
<reference evidence="7" key="1">
    <citation type="submission" date="2022-10" db="EMBL/GenBank/DDBJ databases">
        <title>Genome assembly of Pristionchus species.</title>
        <authorList>
            <person name="Yoshida K."/>
            <person name="Sommer R.J."/>
        </authorList>
    </citation>
    <scope>NUCLEOTIDE SEQUENCE [LARGE SCALE GENOMIC DNA]</scope>
    <source>
        <strain evidence="7">RS5460</strain>
    </source>
</reference>
<evidence type="ECO:0000256" key="3">
    <source>
        <dbReference type="ARBA" id="ARBA00022989"/>
    </source>
</evidence>
<proteinExistence type="predicted"/>
<keyword evidence="4 5" id="KW-0472">Membrane</keyword>
<evidence type="ECO:0000313" key="7">
    <source>
        <dbReference type="Proteomes" id="UP001328107"/>
    </source>
</evidence>
<keyword evidence="2 5" id="KW-0812">Transmembrane</keyword>
<dbReference type="Proteomes" id="UP001328107">
    <property type="component" value="Unassembled WGS sequence"/>
</dbReference>
<feature type="transmembrane region" description="Helical" evidence="5">
    <location>
        <begin position="58"/>
        <end position="78"/>
    </location>
</feature>
<dbReference type="Pfam" id="PF05978">
    <property type="entry name" value="UNC-93"/>
    <property type="match status" value="1"/>
</dbReference>
<evidence type="ECO:0000256" key="1">
    <source>
        <dbReference type="ARBA" id="ARBA00004141"/>
    </source>
</evidence>
<dbReference type="GO" id="GO:0016020">
    <property type="term" value="C:membrane"/>
    <property type="evidence" value="ECO:0007669"/>
    <property type="project" value="UniProtKB-SubCell"/>
</dbReference>
<feature type="transmembrane region" description="Helical" evidence="5">
    <location>
        <begin position="85"/>
        <end position="109"/>
    </location>
</feature>
<dbReference type="AlphaFoldDB" id="A0AAN5C722"/>
<evidence type="ECO:0008006" key="8">
    <source>
        <dbReference type="Google" id="ProtNLM"/>
    </source>
</evidence>
<dbReference type="PANTHER" id="PTHR23294">
    <property type="entry name" value="ET TRANSLATION PRODUCT-RELATED"/>
    <property type="match status" value="1"/>
</dbReference>
<dbReference type="PANTHER" id="PTHR23294:SF18">
    <property type="entry name" value="UNC93-LIKE PROTEIN MFSD11"/>
    <property type="match status" value="1"/>
</dbReference>
<name>A0AAN5C722_9BILA</name>
<dbReference type="InterPro" id="IPR010291">
    <property type="entry name" value="Ion_channel_UNC-93"/>
</dbReference>
<keyword evidence="3 5" id="KW-1133">Transmembrane helix</keyword>
<dbReference type="InterPro" id="IPR051617">
    <property type="entry name" value="UNC-93-like_regulator"/>
</dbReference>
<evidence type="ECO:0000256" key="4">
    <source>
        <dbReference type="ARBA" id="ARBA00023136"/>
    </source>
</evidence>
<keyword evidence="7" id="KW-1185">Reference proteome</keyword>
<gene>
    <name evidence="6" type="ORF">PMAYCL1PPCAC_10053</name>
</gene>